<dbReference type="AlphaFoldDB" id="A0A7R8ZRV3"/>
<gene>
    <name evidence="1" type="ORF">CTOB1V02_LOCUS11964</name>
</gene>
<accession>A0A7R8ZRV3</accession>
<protein>
    <submittedName>
        <fullName evidence="1">Uncharacterized protein</fullName>
    </submittedName>
</protein>
<sequence length="163" mass="17361">MTRNAVDGSIRDFECNGGWGYSAGVICEVDAILNYSTECLTPIAPHVCDATYAYSASGPPYPKGTTVTITCTGGTLTAECLGQPYDWYILGTSRLYDVCTGCTTAPCPAPPPDMPCARVNAALKSSYSDGEQVEYITFVTEQTLVGATCEDATWMVDHTIPSQ</sequence>
<proteinExistence type="predicted"/>
<name>A0A7R8ZRV3_9CRUS</name>
<feature type="non-terminal residue" evidence="1">
    <location>
        <position position="163"/>
    </location>
</feature>
<evidence type="ECO:0000313" key="1">
    <source>
        <dbReference type="EMBL" id="CAD7234147.1"/>
    </source>
</evidence>
<organism evidence="1">
    <name type="scientific">Cyprideis torosa</name>
    <dbReference type="NCBI Taxonomy" id="163714"/>
    <lineage>
        <taxon>Eukaryota</taxon>
        <taxon>Metazoa</taxon>
        <taxon>Ecdysozoa</taxon>
        <taxon>Arthropoda</taxon>
        <taxon>Crustacea</taxon>
        <taxon>Oligostraca</taxon>
        <taxon>Ostracoda</taxon>
        <taxon>Podocopa</taxon>
        <taxon>Podocopida</taxon>
        <taxon>Cytherocopina</taxon>
        <taxon>Cytheroidea</taxon>
        <taxon>Cytherideidae</taxon>
        <taxon>Cyprideis</taxon>
    </lineage>
</organism>
<reference evidence="1" key="1">
    <citation type="submission" date="2020-11" db="EMBL/GenBank/DDBJ databases">
        <authorList>
            <person name="Tran Van P."/>
        </authorList>
    </citation>
    <scope>NUCLEOTIDE SEQUENCE</scope>
</reference>
<dbReference type="EMBL" id="OB667876">
    <property type="protein sequence ID" value="CAD7234147.1"/>
    <property type="molecule type" value="Genomic_DNA"/>
</dbReference>